<sequence>MQKLINKYALWALAIIAISFLVPSSHAIAAQCLGAEEIRVAISQGRAKSLVAITQAANAVVSGDVIKANLCSAGGRLNYELVILSRQGNVTRLVLDAKSGKVLSVNQ</sequence>
<organism evidence="3 4">
    <name type="scientific">Cohaesibacter marisflavi</name>
    <dbReference type="NCBI Taxonomy" id="655353"/>
    <lineage>
        <taxon>Bacteria</taxon>
        <taxon>Pseudomonadati</taxon>
        <taxon>Pseudomonadota</taxon>
        <taxon>Alphaproteobacteria</taxon>
        <taxon>Hyphomicrobiales</taxon>
        <taxon>Cohaesibacteraceae</taxon>
    </lineage>
</organism>
<evidence type="ECO:0000313" key="3">
    <source>
        <dbReference type="EMBL" id="SFN57511.1"/>
    </source>
</evidence>
<dbReference type="RefSeq" id="WP_090068213.1">
    <property type="nucleotide sequence ID" value="NZ_FOVR01000001.1"/>
</dbReference>
<name>A0A1I5A4N0_9HYPH</name>
<dbReference type="InterPro" id="IPR025711">
    <property type="entry name" value="PepSY"/>
</dbReference>
<keyword evidence="4" id="KW-1185">Reference proteome</keyword>
<dbReference type="STRING" id="655353.SAMN04488056_101349"/>
<feature type="signal peptide" evidence="1">
    <location>
        <begin position="1"/>
        <end position="29"/>
    </location>
</feature>
<proteinExistence type="predicted"/>
<feature type="domain" description="PepSY" evidence="2">
    <location>
        <begin position="53"/>
        <end position="105"/>
    </location>
</feature>
<dbReference type="Proteomes" id="UP000199236">
    <property type="component" value="Unassembled WGS sequence"/>
</dbReference>
<keyword evidence="1" id="KW-0732">Signal</keyword>
<dbReference type="AlphaFoldDB" id="A0A1I5A4N0"/>
<protein>
    <recommendedName>
        <fullName evidence="2">PepSY domain-containing protein</fullName>
    </recommendedName>
</protein>
<dbReference type="EMBL" id="FOVR01000001">
    <property type="protein sequence ID" value="SFN57511.1"/>
    <property type="molecule type" value="Genomic_DNA"/>
</dbReference>
<gene>
    <name evidence="3" type="ORF">SAMN04488056_101349</name>
</gene>
<dbReference type="Pfam" id="PF03413">
    <property type="entry name" value="PepSY"/>
    <property type="match status" value="1"/>
</dbReference>
<feature type="chain" id="PRO_5011584207" description="PepSY domain-containing protein" evidence="1">
    <location>
        <begin position="30"/>
        <end position="107"/>
    </location>
</feature>
<reference evidence="3 4" key="1">
    <citation type="submission" date="2016-10" db="EMBL/GenBank/DDBJ databases">
        <authorList>
            <person name="de Groot N.N."/>
        </authorList>
    </citation>
    <scope>NUCLEOTIDE SEQUENCE [LARGE SCALE GENOMIC DNA]</scope>
    <source>
        <strain evidence="3 4">CGMCC 1.9157</strain>
    </source>
</reference>
<evidence type="ECO:0000259" key="2">
    <source>
        <dbReference type="Pfam" id="PF03413"/>
    </source>
</evidence>
<dbReference type="Gene3D" id="3.10.450.40">
    <property type="match status" value="1"/>
</dbReference>
<accession>A0A1I5A4N0</accession>
<evidence type="ECO:0000313" key="4">
    <source>
        <dbReference type="Proteomes" id="UP000199236"/>
    </source>
</evidence>
<evidence type="ECO:0000256" key="1">
    <source>
        <dbReference type="SAM" id="SignalP"/>
    </source>
</evidence>
<dbReference type="OrthoDB" id="7864982at2"/>